<reference evidence="2 3" key="1">
    <citation type="submission" date="2015-06" db="EMBL/GenBank/DDBJ databases">
        <title>Survival trade-offs in plant roots during colonization by closely related pathogenic and mutualistic fungi.</title>
        <authorList>
            <person name="Hacquard S."/>
            <person name="Kracher B."/>
            <person name="Hiruma K."/>
            <person name="Weinman A."/>
            <person name="Muench P."/>
            <person name="Garrido Oter R."/>
            <person name="Ver Loren van Themaat E."/>
            <person name="Dallerey J.-F."/>
            <person name="Damm U."/>
            <person name="Henrissat B."/>
            <person name="Lespinet O."/>
            <person name="Thon M."/>
            <person name="Kemen E."/>
            <person name="McHardy A.C."/>
            <person name="Schulze-Lefert P."/>
            <person name="O'Connell R.J."/>
        </authorList>
    </citation>
    <scope>NUCLEOTIDE SEQUENCE [LARGE SCALE GENOMIC DNA]</scope>
    <source>
        <strain evidence="2 3">MAFF 238704</strain>
    </source>
</reference>
<dbReference type="AlphaFoldDB" id="A0A167BCQ8"/>
<dbReference type="PANTHER" id="PTHR35896">
    <property type="entry name" value="IG-LIKE DOMAIN-CONTAINING PROTEIN"/>
    <property type="match status" value="1"/>
</dbReference>
<keyword evidence="1" id="KW-0472">Membrane</keyword>
<evidence type="ECO:0000313" key="3">
    <source>
        <dbReference type="Proteomes" id="UP000076584"/>
    </source>
</evidence>
<evidence type="ECO:0000256" key="1">
    <source>
        <dbReference type="SAM" id="Phobius"/>
    </source>
</evidence>
<name>A0A167BCQ8_COLIC</name>
<keyword evidence="1" id="KW-0812">Transmembrane</keyword>
<keyword evidence="1" id="KW-1133">Transmembrane helix</keyword>
<dbReference type="STRING" id="1573173.A0A167BCQ8"/>
<dbReference type="EMBL" id="LFIW01001738">
    <property type="protein sequence ID" value="KZL81164.1"/>
    <property type="molecule type" value="Genomic_DNA"/>
</dbReference>
<feature type="transmembrane region" description="Helical" evidence="1">
    <location>
        <begin position="60"/>
        <end position="81"/>
    </location>
</feature>
<dbReference type="InterPro" id="IPR053008">
    <property type="entry name" value="Phomopsin_biosynth_assoc"/>
</dbReference>
<accession>A0A167BCQ8</accession>
<evidence type="ECO:0000313" key="2">
    <source>
        <dbReference type="EMBL" id="KZL81164.1"/>
    </source>
</evidence>
<gene>
    <name evidence="2" type="ORF">CI238_11649</name>
</gene>
<protein>
    <submittedName>
        <fullName evidence="2">Uncharacterized protein</fullName>
    </submittedName>
</protein>
<proteinExistence type="predicted"/>
<organism evidence="2 3">
    <name type="scientific">Colletotrichum incanum</name>
    <name type="common">Soybean anthracnose fungus</name>
    <dbReference type="NCBI Taxonomy" id="1573173"/>
    <lineage>
        <taxon>Eukaryota</taxon>
        <taxon>Fungi</taxon>
        <taxon>Dikarya</taxon>
        <taxon>Ascomycota</taxon>
        <taxon>Pezizomycotina</taxon>
        <taxon>Sordariomycetes</taxon>
        <taxon>Hypocreomycetidae</taxon>
        <taxon>Glomerellales</taxon>
        <taxon>Glomerellaceae</taxon>
        <taxon>Colletotrichum</taxon>
        <taxon>Colletotrichum spaethianum species complex</taxon>
    </lineage>
</organism>
<keyword evidence="3" id="KW-1185">Reference proteome</keyword>
<dbReference type="Proteomes" id="UP000076584">
    <property type="component" value="Unassembled WGS sequence"/>
</dbReference>
<comment type="caution">
    <text evidence="2">The sequence shown here is derived from an EMBL/GenBank/DDBJ whole genome shotgun (WGS) entry which is preliminary data.</text>
</comment>
<dbReference type="PANTHER" id="PTHR35896:SF3">
    <property type="entry name" value="MAJOR FACILITATOR SUPERFAMILY TRANSPORTER"/>
    <property type="match status" value="1"/>
</dbReference>
<sequence length="242" mass="26793">MARATVAYDKLSAHDLATDSRPGSRQETSCCEIEDSTCGRDQSTGSGIWPLELSSRACSIFLLALLIFAATCVGSFIGNVWSISAIRKFGQPVGLGTCGSTPEEARKNGCIYDVIQIGFMHPQCFDEDLHTRYMKEHNFTFYGDKDGLVVLPIEEVISGQIVDLWTDGGFHLTHCAYMWEKHWRALKNGGVNIAMDARTRDEAHVQHCINWVANPNVTDIQGPRASWTRQRLGIVDCLIGPV</sequence>